<dbReference type="EMBL" id="KB708002">
    <property type="protein sequence ID" value="EMR83514.1"/>
    <property type="molecule type" value="Genomic_DNA"/>
</dbReference>
<dbReference type="GO" id="GO:0016020">
    <property type="term" value="C:membrane"/>
    <property type="evidence" value="ECO:0007669"/>
    <property type="project" value="UniProtKB-SubCell"/>
</dbReference>
<evidence type="ECO:0000256" key="1">
    <source>
        <dbReference type="ARBA" id="ARBA00004141"/>
    </source>
</evidence>
<evidence type="ECO:0000313" key="6">
    <source>
        <dbReference type="EMBL" id="EMR83514.1"/>
    </source>
</evidence>
<comment type="subcellular location">
    <subcellularLocation>
        <location evidence="1">Membrane</location>
        <topology evidence="1">Multi-pass membrane protein</topology>
    </subcellularLocation>
</comment>
<evidence type="ECO:0000256" key="2">
    <source>
        <dbReference type="ARBA" id="ARBA00022692"/>
    </source>
</evidence>
<dbReference type="GO" id="GO:0046873">
    <property type="term" value="F:metal ion transmembrane transporter activity"/>
    <property type="evidence" value="ECO:0007669"/>
    <property type="project" value="InterPro"/>
</dbReference>
<dbReference type="Gene3D" id="1.20.58.340">
    <property type="entry name" value="Magnesium transport protein CorA, transmembrane region"/>
    <property type="match status" value="1"/>
</dbReference>
<feature type="transmembrane region" description="Helical" evidence="5">
    <location>
        <begin position="253"/>
        <end position="274"/>
    </location>
</feature>
<dbReference type="OrthoDB" id="2830640at2759"/>
<dbReference type="InterPro" id="IPR045863">
    <property type="entry name" value="CorA_TM1_TM2"/>
</dbReference>
<dbReference type="InterPro" id="IPR002523">
    <property type="entry name" value="MgTranspt_CorA/ZnTranspt_ZntB"/>
</dbReference>
<dbReference type="SUPFAM" id="SSF144083">
    <property type="entry name" value="Magnesium transport protein CorA, transmembrane region"/>
    <property type="match status" value="1"/>
</dbReference>
<dbReference type="AlphaFoldDB" id="M7TQU8"/>
<gene>
    <name evidence="6" type="ORF">BcDW1_7868</name>
</gene>
<evidence type="ECO:0000256" key="4">
    <source>
        <dbReference type="ARBA" id="ARBA00023136"/>
    </source>
</evidence>
<dbReference type="Pfam" id="PF01544">
    <property type="entry name" value="CorA"/>
    <property type="match status" value="1"/>
</dbReference>
<dbReference type="HOGENOM" id="CLU_037765_0_0_1"/>
<evidence type="ECO:0000313" key="7">
    <source>
        <dbReference type="Proteomes" id="UP000012045"/>
    </source>
</evidence>
<keyword evidence="2 5" id="KW-0812">Transmembrane</keyword>
<accession>M7TQU8</accession>
<protein>
    <submittedName>
        <fullName evidence="6">Uncharacterized protein</fullName>
    </submittedName>
</protein>
<sequence length="290" mass="32868">MTVPAVAMELQAQSFSLTIKNCHESIHSIETATGMRQFNYPHERKSTSTQDWRSLDLIAITRELSSFLSRFAFLKMQAETGAYLIQQMAGTTKILIERMDKDRILFDTDDQYDIISKLEHIQSWYLGIAARCRYLSERTNAQSQTVHCLIASQDNLTNIEIARTSRNIAEESHRESEAMHALAELSRRDNELMIQVAKDSRAVAIAAAQDSAAMQVIAAVTILFLPATFTATFFSMTFFNFTDPDKPRVSPWSWIYALVTVILTGVIQLSWAVISKRKRAKITQVTSMEL</sequence>
<proteinExistence type="predicted"/>
<dbReference type="STRING" id="1290391.M7TQU8"/>
<keyword evidence="4 5" id="KW-0472">Membrane</keyword>
<keyword evidence="3 5" id="KW-1133">Transmembrane helix</keyword>
<feature type="transmembrane region" description="Helical" evidence="5">
    <location>
        <begin position="216"/>
        <end position="241"/>
    </location>
</feature>
<reference evidence="7" key="1">
    <citation type="journal article" date="2013" name="Genome Announc.">
        <title>Draft genome sequence of Botrytis cinerea BcDW1, inoculum for noble rot of grape berries.</title>
        <authorList>
            <person name="Blanco-Ulate B."/>
            <person name="Allen G."/>
            <person name="Powell A.L."/>
            <person name="Cantu D."/>
        </authorList>
    </citation>
    <scope>NUCLEOTIDE SEQUENCE [LARGE SCALE GENOMIC DNA]</scope>
    <source>
        <strain evidence="7">BcDW1</strain>
    </source>
</reference>
<evidence type="ECO:0000256" key="5">
    <source>
        <dbReference type="SAM" id="Phobius"/>
    </source>
</evidence>
<organism evidence="6 7">
    <name type="scientific">Botryotinia fuckeliana (strain BcDW1)</name>
    <name type="common">Noble rot fungus</name>
    <name type="synonym">Botrytis cinerea</name>
    <dbReference type="NCBI Taxonomy" id="1290391"/>
    <lineage>
        <taxon>Eukaryota</taxon>
        <taxon>Fungi</taxon>
        <taxon>Dikarya</taxon>
        <taxon>Ascomycota</taxon>
        <taxon>Pezizomycotina</taxon>
        <taxon>Leotiomycetes</taxon>
        <taxon>Helotiales</taxon>
        <taxon>Sclerotiniaceae</taxon>
        <taxon>Botrytis</taxon>
    </lineage>
</organism>
<dbReference type="Proteomes" id="UP000012045">
    <property type="component" value="Unassembled WGS sequence"/>
</dbReference>
<evidence type="ECO:0000256" key="3">
    <source>
        <dbReference type="ARBA" id="ARBA00022989"/>
    </source>
</evidence>
<name>M7TQU8_BOTF1</name>